<evidence type="ECO:0000256" key="1">
    <source>
        <dbReference type="SAM" id="Phobius"/>
    </source>
</evidence>
<sequence length="68" mass="7078">MTLVAALALWAVGSVAGPSLLGLDWVLNLWLALGGPALALWAAVYLVVTVAVVLDVALPADRWARGRN</sequence>
<evidence type="ECO:0008006" key="3">
    <source>
        <dbReference type="Google" id="ProtNLM"/>
    </source>
</evidence>
<accession>A0AB39CFV4</accession>
<feature type="transmembrane region" description="Helical" evidence="1">
    <location>
        <begin position="38"/>
        <end position="58"/>
    </location>
</feature>
<protein>
    <recommendedName>
        <fullName evidence="3">DUF4175 domain-containing protein</fullName>
    </recommendedName>
</protein>
<name>A0AB39CFV4_9BURK</name>
<dbReference type="RefSeq" id="WP_368642932.1">
    <property type="nucleotide sequence ID" value="NZ_CP158252.1"/>
</dbReference>
<organism evidence="2">
    <name type="scientific">Castellaniella ginsengisoli</name>
    <dbReference type="NCBI Taxonomy" id="546114"/>
    <lineage>
        <taxon>Bacteria</taxon>
        <taxon>Pseudomonadati</taxon>
        <taxon>Pseudomonadota</taxon>
        <taxon>Betaproteobacteria</taxon>
        <taxon>Burkholderiales</taxon>
        <taxon>Alcaligenaceae</taxon>
        <taxon>Castellaniella</taxon>
    </lineage>
</organism>
<reference evidence="2" key="1">
    <citation type="submission" date="2024-05" db="EMBL/GenBank/DDBJ databases">
        <authorList>
            <person name="Luo Y.-C."/>
            <person name="Nicholds J."/>
            <person name="Mortimer T."/>
            <person name="Maboni G."/>
        </authorList>
    </citation>
    <scope>NUCLEOTIDE SEQUENCE</scope>
    <source>
        <strain evidence="2">153920</strain>
    </source>
</reference>
<dbReference type="EMBL" id="CP158252">
    <property type="protein sequence ID" value="XDJ40882.1"/>
    <property type="molecule type" value="Genomic_DNA"/>
</dbReference>
<evidence type="ECO:0000313" key="2">
    <source>
        <dbReference type="EMBL" id="XDJ40882.1"/>
    </source>
</evidence>
<gene>
    <name evidence="2" type="ORF">ABRY99_07895</name>
</gene>
<keyword evidence="1" id="KW-0472">Membrane</keyword>
<dbReference type="AlphaFoldDB" id="A0AB39CFV4"/>
<proteinExistence type="predicted"/>
<keyword evidence="1" id="KW-0812">Transmembrane</keyword>
<keyword evidence="1" id="KW-1133">Transmembrane helix</keyword>